<proteinExistence type="inferred from homology"/>
<keyword evidence="5 9" id="KW-0169">Cobalamin biosynthesis</keyword>
<evidence type="ECO:0000256" key="6">
    <source>
        <dbReference type="ARBA" id="ARBA00022692"/>
    </source>
</evidence>
<comment type="caution">
    <text evidence="10">The sequence shown here is derived from an EMBL/GenBank/DDBJ whole genome shotgun (WGS) entry which is preliminary data.</text>
</comment>
<name>A0ABS2NN77_9FIRM</name>
<dbReference type="EMBL" id="JAFBEE010000004">
    <property type="protein sequence ID" value="MBM7614408.1"/>
    <property type="molecule type" value="Genomic_DNA"/>
</dbReference>
<comment type="similarity">
    <text evidence="3 9">Belongs to the CobD/CbiB family.</text>
</comment>
<keyword evidence="10" id="KW-0436">Ligase</keyword>
<evidence type="ECO:0000256" key="7">
    <source>
        <dbReference type="ARBA" id="ARBA00022989"/>
    </source>
</evidence>
<dbReference type="InterPro" id="IPR004485">
    <property type="entry name" value="Cobalamin_biosynth_CobD/CbiB"/>
</dbReference>
<comment type="function">
    <text evidence="9">Converts cobyric acid to cobinamide by the addition of aminopropanol on the F carboxylic group.</text>
</comment>
<evidence type="ECO:0000313" key="10">
    <source>
        <dbReference type="EMBL" id="MBM7614408.1"/>
    </source>
</evidence>
<feature type="transmembrane region" description="Helical" evidence="9">
    <location>
        <begin position="47"/>
        <end position="70"/>
    </location>
</feature>
<dbReference type="RefSeq" id="WP_204400675.1">
    <property type="nucleotide sequence ID" value="NZ_JAFBEE010000004.1"/>
</dbReference>
<dbReference type="HAMAP" id="MF_00024">
    <property type="entry name" value="CobD_CbiB"/>
    <property type="match status" value="1"/>
</dbReference>
<evidence type="ECO:0000256" key="2">
    <source>
        <dbReference type="ARBA" id="ARBA00004953"/>
    </source>
</evidence>
<feature type="transmembrane region" description="Helical" evidence="9">
    <location>
        <begin position="293"/>
        <end position="312"/>
    </location>
</feature>
<dbReference type="NCBIfam" id="TIGR00380">
    <property type="entry name" value="cobal_cbiB"/>
    <property type="match status" value="1"/>
</dbReference>
<keyword evidence="6 9" id="KW-0812">Transmembrane</keyword>
<keyword evidence="11" id="KW-1185">Reference proteome</keyword>
<dbReference type="Proteomes" id="UP001314796">
    <property type="component" value="Unassembled WGS sequence"/>
</dbReference>
<keyword evidence="4 9" id="KW-1003">Cell membrane</keyword>
<evidence type="ECO:0000256" key="5">
    <source>
        <dbReference type="ARBA" id="ARBA00022573"/>
    </source>
</evidence>
<evidence type="ECO:0000256" key="4">
    <source>
        <dbReference type="ARBA" id="ARBA00022475"/>
    </source>
</evidence>
<feature type="transmembrane region" description="Helical" evidence="9">
    <location>
        <begin position="201"/>
        <end position="221"/>
    </location>
</feature>
<feature type="transmembrane region" description="Helical" evidence="9">
    <location>
        <begin position="157"/>
        <end position="174"/>
    </location>
</feature>
<evidence type="ECO:0000256" key="3">
    <source>
        <dbReference type="ARBA" id="ARBA00006263"/>
    </source>
</evidence>
<feature type="transmembrane region" description="Helical" evidence="9">
    <location>
        <begin position="76"/>
        <end position="94"/>
    </location>
</feature>
<evidence type="ECO:0000256" key="1">
    <source>
        <dbReference type="ARBA" id="ARBA00004651"/>
    </source>
</evidence>
<protein>
    <recommendedName>
        <fullName evidence="9">Cobalamin biosynthesis protein CobD</fullName>
    </recommendedName>
</protein>
<dbReference type="GO" id="GO:0043757">
    <property type="term" value="F:adenosylcobinamide-phosphate synthase activity"/>
    <property type="evidence" value="ECO:0007669"/>
    <property type="project" value="UniProtKB-EC"/>
</dbReference>
<organism evidence="10 11">
    <name type="scientific">Alkaliphilus hydrothermalis</name>
    <dbReference type="NCBI Taxonomy" id="1482730"/>
    <lineage>
        <taxon>Bacteria</taxon>
        <taxon>Bacillati</taxon>
        <taxon>Bacillota</taxon>
        <taxon>Clostridia</taxon>
        <taxon>Peptostreptococcales</taxon>
        <taxon>Natronincolaceae</taxon>
        <taxon>Alkaliphilus</taxon>
    </lineage>
</organism>
<evidence type="ECO:0000313" key="11">
    <source>
        <dbReference type="Proteomes" id="UP001314796"/>
    </source>
</evidence>
<comment type="subcellular location">
    <subcellularLocation>
        <location evidence="1 9">Cell membrane</location>
        <topology evidence="1 9">Multi-pass membrane protein</topology>
    </subcellularLocation>
</comment>
<evidence type="ECO:0000256" key="8">
    <source>
        <dbReference type="ARBA" id="ARBA00023136"/>
    </source>
</evidence>
<reference evidence="10 11" key="1">
    <citation type="submission" date="2021-01" db="EMBL/GenBank/DDBJ databases">
        <title>Genomic Encyclopedia of Type Strains, Phase IV (KMG-IV): sequencing the most valuable type-strain genomes for metagenomic binning, comparative biology and taxonomic classification.</title>
        <authorList>
            <person name="Goeker M."/>
        </authorList>
    </citation>
    <scope>NUCLEOTIDE SEQUENCE [LARGE SCALE GENOMIC DNA]</scope>
    <source>
        <strain evidence="10 11">DSM 25890</strain>
    </source>
</reference>
<evidence type="ECO:0000256" key="9">
    <source>
        <dbReference type="HAMAP-Rule" id="MF_00024"/>
    </source>
</evidence>
<dbReference type="PANTHER" id="PTHR34308">
    <property type="entry name" value="COBALAMIN BIOSYNTHESIS PROTEIN CBIB"/>
    <property type="match status" value="1"/>
</dbReference>
<accession>A0ABS2NN77</accession>
<dbReference type="PANTHER" id="PTHR34308:SF1">
    <property type="entry name" value="COBALAMIN BIOSYNTHESIS PROTEIN CBIB"/>
    <property type="match status" value="1"/>
</dbReference>
<keyword evidence="7 9" id="KW-1133">Transmembrane helix</keyword>
<gene>
    <name evidence="9" type="primary">cobD</name>
    <name evidence="10" type="ORF">JOC73_000919</name>
</gene>
<comment type="pathway">
    <text evidence="2 9">Cofactor biosynthesis; adenosylcobalamin biosynthesis.</text>
</comment>
<sequence length="315" mass="34579">MMVLVGGYILDLILGDPQGFPHPVRFIGGLINRLEKLLYTDDQPKKLLLKGGLLTLLVVSITCFITFSIIRLATLLHPGAGMIISIILAYTILATKSLHKESEKVLIPLRNNDLPEARKYLSYIVSRDTSHLQEEEIIRGTVETVAENISDGIIAPLFYLFLGGAPLAMAYKAINTLDSMVGYKNDKYLYFGRASARLDDIANYIPARLTAVFIVLSSYLLGKMGSHSLKIALRDGRNHNSPNSGYPEAAVAGALGIQLGGDNQYFGKILHKPIIGDAIQSLQQKHLTETYQLMYMSSAVGVITFLLLGQTLEVL</sequence>
<dbReference type="Pfam" id="PF03186">
    <property type="entry name" value="CobD_Cbib"/>
    <property type="match status" value="1"/>
</dbReference>
<keyword evidence="8 9" id="KW-0472">Membrane</keyword>